<reference evidence="2" key="1">
    <citation type="submission" date="2021-01" db="EMBL/GenBank/DDBJ databases">
        <title>Modified the classification status of verrucomicrobia.</title>
        <authorList>
            <person name="Feng X."/>
        </authorList>
    </citation>
    <scope>NUCLEOTIDE SEQUENCE</scope>
    <source>
        <strain evidence="2">_KCTC 22039</strain>
    </source>
</reference>
<feature type="transmembrane region" description="Helical" evidence="1">
    <location>
        <begin position="92"/>
        <end position="110"/>
    </location>
</feature>
<organism evidence="2 3">
    <name type="scientific">Persicirhabdus sediminis</name>
    <dbReference type="NCBI Taxonomy" id="454144"/>
    <lineage>
        <taxon>Bacteria</taxon>
        <taxon>Pseudomonadati</taxon>
        <taxon>Verrucomicrobiota</taxon>
        <taxon>Verrucomicrobiia</taxon>
        <taxon>Verrucomicrobiales</taxon>
        <taxon>Verrucomicrobiaceae</taxon>
        <taxon>Persicirhabdus</taxon>
    </lineage>
</organism>
<dbReference type="RefSeq" id="WP_200312626.1">
    <property type="nucleotide sequence ID" value="NZ_JAENIM010000046.1"/>
</dbReference>
<dbReference type="Gene3D" id="2.60.120.1440">
    <property type="match status" value="1"/>
</dbReference>
<dbReference type="InterPro" id="IPR012373">
    <property type="entry name" value="Ferrdict_sens_TM"/>
</dbReference>
<dbReference type="EMBL" id="JAENIM010000046">
    <property type="protein sequence ID" value="MBK1792615.1"/>
    <property type="molecule type" value="Genomic_DNA"/>
</dbReference>
<protein>
    <recommendedName>
        <fullName evidence="4">FecR family protein</fullName>
    </recommendedName>
</protein>
<keyword evidence="1" id="KW-0812">Transmembrane</keyword>
<dbReference type="Proteomes" id="UP000624703">
    <property type="component" value="Unassembled WGS sequence"/>
</dbReference>
<dbReference type="PANTHER" id="PTHR30273:SF2">
    <property type="entry name" value="PROTEIN FECR"/>
    <property type="match status" value="1"/>
</dbReference>
<evidence type="ECO:0000313" key="3">
    <source>
        <dbReference type="Proteomes" id="UP000624703"/>
    </source>
</evidence>
<evidence type="ECO:0008006" key="4">
    <source>
        <dbReference type="Google" id="ProtNLM"/>
    </source>
</evidence>
<dbReference type="PANTHER" id="PTHR30273">
    <property type="entry name" value="PERIPLASMIC SIGNAL SENSOR AND SIGMA FACTOR ACTIVATOR FECR-RELATED"/>
    <property type="match status" value="1"/>
</dbReference>
<sequence>MSPENPSSPQDDQQPEVFEKDFGMLLEQALLGPLNDSEEKSLNSHLKDPAKLTAYTQAFIDEALFTEFFKASDLEVLAEPEEKKSNIIAFRAAYAAAAILIISLIASLFFTTSEDSGDYTITSNSGATWSSDSDKPEAESNFLDTGVRYKLESGQLSLTSTNGASIKVTGPSDFTLLDDKIELHTDSKILIDTASAPFHTLTPTHYIQDIGTKYGVKVTGGETRVDVYEGRVLCLKRDEGSKISELVPGQAVKLTEESEKPNIFSSDETIHYEEEELPVRQGINFSFDASLYGAEGTGFLGAKWIDVVKPAGSITLPGSGVQFDWATTKMKHRHHASTTTIGNIFNTSVRSNDLPVRNRAPRTNPAVEKDGLIEVRHVKFYEKDIPAGMLLPEDGIGSTFRLSNMEEAMKRYDAVAYKIHILRSPDTVANAEYHFVPTYARVGDSTTSPIVETLAKEDRVIVDEFFNPQGVPMHLQLSFKTEFTSDDLTITTDTKFDGFDMTREQKRSKIPAKRNSISAIIIDFIR</sequence>
<keyword evidence="1" id="KW-0472">Membrane</keyword>
<name>A0A8J7SK53_9BACT</name>
<evidence type="ECO:0000313" key="2">
    <source>
        <dbReference type="EMBL" id="MBK1792615.1"/>
    </source>
</evidence>
<keyword evidence="3" id="KW-1185">Reference proteome</keyword>
<gene>
    <name evidence="2" type="ORF">JIN82_15730</name>
</gene>
<dbReference type="GO" id="GO:0016989">
    <property type="term" value="F:sigma factor antagonist activity"/>
    <property type="evidence" value="ECO:0007669"/>
    <property type="project" value="TreeGrafter"/>
</dbReference>
<comment type="caution">
    <text evidence="2">The sequence shown here is derived from an EMBL/GenBank/DDBJ whole genome shotgun (WGS) entry which is preliminary data.</text>
</comment>
<evidence type="ECO:0000256" key="1">
    <source>
        <dbReference type="SAM" id="Phobius"/>
    </source>
</evidence>
<keyword evidence="1" id="KW-1133">Transmembrane helix</keyword>
<proteinExistence type="predicted"/>
<dbReference type="AlphaFoldDB" id="A0A8J7SK53"/>
<accession>A0A8J7SK53</accession>